<dbReference type="EMBL" id="BMIB01000001">
    <property type="protein sequence ID" value="GGH59197.1"/>
    <property type="molecule type" value="Genomic_DNA"/>
</dbReference>
<dbReference type="RefSeq" id="WP_188950467.1">
    <property type="nucleotide sequence ID" value="NZ_BMIB01000001.1"/>
</dbReference>
<name>A0A917INU0_9BACT</name>
<reference evidence="1" key="1">
    <citation type="journal article" date="2014" name="Int. J. Syst. Evol. Microbiol.">
        <title>Complete genome sequence of Corynebacterium casei LMG S-19264T (=DSM 44701T), isolated from a smear-ripened cheese.</title>
        <authorList>
            <consortium name="US DOE Joint Genome Institute (JGI-PGF)"/>
            <person name="Walter F."/>
            <person name="Albersmeier A."/>
            <person name="Kalinowski J."/>
            <person name="Ruckert C."/>
        </authorList>
    </citation>
    <scope>NUCLEOTIDE SEQUENCE</scope>
    <source>
        <strain evidence="1">CGMCC 1.15290</strain>
    </source>
</reference>
<comment type="caution">
    <text evidence="1">The sequence shown here is derived from an EMBL/GenBank/DDBJ whole genome shotgun (WGS) entry which is preliminary data.</text>
</comment>
<organism evidence="1 2">
    <name type="scientific">Filimonas zeae</name>
    <dbReference type="NCBI Taxonomy" id="1737353"/>
    <lineage>
        <taxon>Bacteria</taxon>
        <taxon>Pseudomonadati</taxon>
        <taxon>Bacteroidota</taxon>
        <taxon>Chitinophagia</taxon>
        <taxon>Chitinophagales</taxon>
        <taxon>Chitinophagaceae</taxon>
        <taxon>Filimonas</taxon>
    </lineage>
</organism>
<evidence type="ECO:0000313" key="2">
    <source>
        <dbReference type="Proteomes" id="UP000627292"/>
    </source>
</evidence>
<dbReference type="AlphaFoldDB" id="A0A917INU0"/>
<evidence type="ECO:0000313" key="1">
    <source>
        <dbReference type="EMBL" id="GGH59197.1"/>
    </source>
</evidence>
<gene>
    <name evidence="1" type="ORF">GCM10011379_05720</name>
</gene>
<protein>
    <submittedName>
        <fullName evidence="1">Uncharacterized protein</fullName>
    </submittedName>
</protein>
<dbReference type="Proteomes" id="UP000627292">
    <property type="component" value="Unassembled WGS sequence"/>
</dbReference>
<accession>A0A917INU0</accession>
<sequence length="1199" mass="131392">MSEKVIVPVKIEALVVDKATAEDDALNWKSYRIDYEGLAVRLGSFLEPGDLKELYKGGFCEKGIHLHWALPAALTNGIQKENKALFPAVPNRWLVIRTHIEGGKPVLKKWLLESDYIGEYESDKSGWALQLPDGSFSAPHSIGKATELGSWTEEAPRSHTPLTAMAPGNAAFAAIYEHCRNVFGLWDDVSGVADKDTVFSYLVTGWYSDAAIEPLSNGDADLISNIRKKWQIPGMADTESFPDSILCHGYIHSVRWSPAERYLLPVKSAPVNTGVGMTSIEAKAAQLSRQTGAAEKMLTGYFYDALKDTVDNATLDTLVDNNAYTSFDGGSLWEIKQVEKETTAATEKEMPLQSFPDATANPALSVAFQRINEAQQAADRQRGYRRSLMLEFRALCDKIIMADAAGDALLLTKLTANRGQLKNEIDGINAVIIEQEASIASLKTTINQMPAFIKADNKPALFELLEKKMPRYWQANDVAVLFSGPGVTASARYKNSDGSDVLTCRLPRDIVTGMVLNDGDKVQDTTIQSGAFAPELKQLGSLARNAGLIGQLYKEAILADPAWSVIWAQQYYQEQSGNRPLIKQLSVYLKAMLQLMEVSPADKCKGLVTGDGTVIQCGSHDTLRRLLQQRGIQGWQHPWTPLYMIWYANFIPSYTIENGQWQYKAADWLWKDKQYRYKGSAPDTAGSIAYSGKVLLTDMVNGMLAQKLPDDVVVGEHLSQALGSFADALLMRRQDIQLPLFKKPGEDTTKLLPDNTWNNYITADAGFLPDVAGLTERVPNFFPVRAGHLQFTRLWMTDTFGQVKKVIDNGVVTNNGLLHVSESLSQPDVAVQVTLPPRLVQPARLLFRWCAAAQALPVESSNDPATNPVCGWLLPDALDQSLDVYEADGKKCGSLKMIVIGSGVQLQWTMPPGVAEELLPEQAISNNYLLRFVKGLLNLRNRNEQPAGGDALQSLFELCNNTALYLSASGGHQVSGVAGLMGQPLALVRASLQLELQGMPAQPQHNDHTVTGAVLASPPGLAQLSFPVVLGDVRNNKDGLIGYFISRKNEDFTKMHISYGMPLPDGDYFTSGDIQLSLNAGGQKEEVVILMDPRGGVQVDAGMLPSKFIDLPTVHTGQGLKHMQLDMLAAPFLSTVAAPFLPVGAEPGRQWVLKQQTTSGGWRQTALDSQAQPRISSFNTQVIQEGYLSLQPAIDNNQQ</sequence>
<keyword evidence="2" id="KW-1185">Reference proteome</keyword>
<proteinExistence type="predicted"/>
<reference evidence="1" key="2">
    <citation type="submission" date="2020-09" db="EMBL/GenBank/DDBJ databases">
        <authorList>
            <person name="Sun Q."/>
            <person name="Zhou Y."/>
        </authorList>
    </citation>
    <scope>NUCLEOTIDE SEQUENCE</scope>
    <source>
        <strain evidence="1">CGMCC 1.15290</strain>
    </source>
</reference>